<dbReference type="RefSeq" id="XP_024891627.1">
    <property type="nucleotide sequence ID" value="XM_025035859.1"/>
</dbReference>
<dbReference type="AlphaFoldDB" id="A0A6J1RA89"/>
<evidence type="ECO:0000256" key="1">
    <source>
        <dbReference type="SAM" id="MobiDB-lite"/>
    </source>
</evidence>
<dbReference type="GeneID" id="112467303"/>
<name>A0A6J1RA89_9HYME</name>
<protein>
    <submittedName>
        <fullName evidence="3">Uncharacterized protein LOC112467303</fullName>
    </submittedName>
</protein>
<accession>A0A6J1RA89</accession>
<feature type="region of interest" description="Disordered" evidence="1">
    <location>
        <begin position="165"/>
        <end position="188"/>
    </location>
</feature>
<keyword evidence="2" id="KW-1185">Reference proteome</keyword>
<feature type="compositionally biased region" description="Polar residues" evidence="1">
    <location>
        <begin position="165"/>
        <end position="187"/>
    </location>
</feature>
<reference evidence="3" key="1">
    <citation type="submission" date="2025-08" db="UniProtKB">
        <authorList>
            <consortium name="RefSeq"/>
        </authorList>
    </citation>
    <scope>IDENTIFICATION</scope>
    <source>
        <tissue evidence="3">Whole body</tissue>
    </source>
</reference>
<dbReference type="Proteomes" id="UP000504618">
    <property type="component" value="Unplaced"/>
</dbReference>
<evidence type="ECO:0000313" key="3">
    <source>
        <dbReference type="RefSeq" id="XP_024891627.1"/>
    </source>
</evidence>
<proteinExistence type="predicted"/>
<gene>
    <name evidence="3" type="primary">LOC112467303</name>
</gene>
<sequence length="243" mass="27752">MVCETVCTIVNTILCCTQKYKRAEDVDIKMENIQSKTEDEVKIIIEPEKNASIKPSCIPQAYESQKPNSESLKRSTQNIVSTDNSKLGNYIRFAKKCKCGQQEQQNASEDEIIKLQVIIVTDKHYCGNLSEVDEPHRHNVPEIDIRNPEVTVEASQSRRLPQPQLLVTSSTRNSQCRAGNSTTSTSYLPIKEQEPYRKKQDRINSYLTSTKVDRTKKSSKGSFHLSKYITRIFRHSAPEIKIK</sequence>
<organism evidence="2 3">
    <name type="scientific">Temnothorax curvispinosus</name>
    <dbReference type="NCBI Taxonomy" id="300111"/>
    <lineage>
        <taxon>Eukaryota</taxon>
        <taxon>Metazoa</taxon>
        <taxon>Ecdysozoa</taxon>
        <taxon>Arthropoda</taxon>
        <taxon>Hexapoda</taxon>
        <taxon>Insecta</taxon>
        <taxon>Pterygota</taxon>
        <taxon>Neoptera</taxon>
        <taxon>Endopterygota</taxon>
        <taxon>Hymenoptera</taxon>
        <taxon>Apocrita</taxon>
        <taxon>Aculeata</taxon>
        <taxon>Formicoidea</taxon>
        <taxon>Formicidae</taxon>
        <taxon>Myrmicinae</taxon>
        <taxon>Temnothorax</taxon>
    </lineage>
</organism>
<evidence type="ECO:0000313" key="2">
    <source>
        <dbReference type="Proteomes" id="UP000504618"/>
    </source>
</evidence>